<sequence>MISNVDKYVIDTLKGTNEEGLDWTKGIAVSNYYPFLDKGLTKYVSGVTGCTSIVITSEKGVWVSHFTEMGLMDDAGRQQERDSLDQAVQNGNSRYVKPSDLASVGGDLNKESQNVQIYISAPCTYTTDAGGNKACTGSVDNPTWEYARIDTLLTTLFGVGTPFEGVTVTKRGYIKPESRDEVDELADTSARGKVVVQYDPNQLTDKFLPYNPKHAAIRVWLESSPYQREWVASSCQGGNAPNQKRDGSCPSDSGAPSSIPPNTTTATTMLTISSPVPTSLTISTNTIDSSSVIIPPTSAIPTVTTAIASTGIGSTFISVVRGPSFTATLIA</sequence>
<evidence type="ECO:0000313" key="1">
    <source>
        <dbReference type="EMBL" id="KAJ2987909.1"/>
    </source>
</evidence>
<protein>
    <submittedName>
        <fullName evidence="1">Uncharacterized protein</fullName>
    </submittedName>
</protein>
<gene>
    <name evidence="1" type="ORF">NUW58_g4248</name>
</gene>
<proteinExistence type="predicted"/>
<keyword evidence="2" id="KW-1185">Reference proteome</keyword>
<accession>A0ACC1P9I4</accession>
<dbReference type="Proteomes" id="UP001143856">
    <property type="component" value="Unassembled WGS sequence"/>
</dbReference>
<dbReference type="EMBL" id="JAPDGR010000723">
    <property type="protein sequence ID" value="KAJ2987909.1"/>
    <property type="molecule type" value="Genomic_DNA"/>
</dbReference>
<comment type="caution">
    <text evidence="1">The sequence shown here is derived from an EMBL/GenBank/DDBJ whole genome shotgun (WGS) entry which is preliminary data.</text>
</comment>
<organism evidence="1 2">
    <name type="scientific">Xylaria curta</name>
    <dbReference type="NCBI Taxonomy" id="42375"/>
    <lineage>
        <taxon>Eukaryota</taxon>
        <taxon>Fungi</taxon>
        <taxon>Dikarya</taxon>
        <taxon>Ascomycota</taxon>
        <taxon>Pezizomycotina</taxon>
        <taxon>Sordariomycetes</taxon>
        <taxon>Xylariomycetidae</taxon>
        <taxon>Xylariales</taxon>
        <taxon>Xylariaceae</taxon>
        <taxon>Xylaria</taxon>
    </lineage>
</organism>
<reference evidence="1" key="1">
    <citation type="submission" date="2022-10" db="EMBL/GenBank/DDBJ databases">
        <title>Genome Sequence of Xylaria curta.</title>
        <authorList>
            <person name="Buettner E."/>
        </authorList>
    </citation>
    <scope>NUCLEOTIDE SEQUENCE</scope>
    <source>
        <strain evidence="1">Babe10</strain>
    </source>
</reference>
<name>A0ACC1P9I4_9PEZI</name>
<evidence type="ECO:0000313" key="2">
    <source>
        <dbReference type="Proteomes" id="UP001143856"/>
    </source>
</evidence>